<dbReference type="VEuPathDB" id="FungiDB:MELLADRAFT_109632"/>
<gene>
    <name evidence="2" type="ORF">MELLADRAFT_109632</name>
</gene>
<dbReference type="Proteomes" id="UP000001072">
    <property type="component" value="Unassembled WGS sequence"/>
</dbReference>
<dbReference type="GeneID" id="18923818"/>
<feature type="transmembrane region" description="Helical" evidence="1">
    <location>
        <begin position="37"/>
        <end position="57"/>
    </location>
</feature>
<reference evidence="3" key="1">
    <citation type="journal article" date="2011" name="Proc. Natl. Acad. Sci. U.S.A.">
        <title>Obligate biotrophy features unraveled by the genomic analysis of rust fungi.</title>
        <authorList>
            <person name="Duplessis S."/>
            <person name="Cuomo C.A."/>
            <person name="Lin Y.-C."/>
            <person name="Aerts A."/>
            <person name="Tisserant E."/>
            <person name="Veneault-Fourrey C."/>
            <person name="Joly D.L."/>
            <person name="Hacquard S."/>
            <person name="Amselem J."/>
            <person name="Cantarel B.L."/>
            <person name="Chiu R."/>
            <person name="Coutinho P.M."/>
            <person name="Feau N."/>
            <person name="Field M."/>
            <person name="Frey P."/>
            <person name="Gelhaye E."/>
            <person name="Goldberg J."/>
            <person name="Grabherr M.G."/>
            <person name="Kodira C.D."/>
            <person name="Kohler A."/>
            <person name="Kuees U."/>
            <person name="Lindquist E.A."/>
            <person name="Lucas S.M."/>
            <person name="Mago R."/>
            <person name="Mauceli E."/>
            <person name="Morin E."/>
            <person name="Murat C."/>
            <person name="Pangilinan J.L."/>
            <person name="Park R."/>
            <person name="Pearson M."/>
            <person name="Quesneville H."/>
            <person name="Rouhier N."/>
            <person name="Sakthikumar S."/>
            <person name="Salamov A.A."/>
            <person name="Schmutz J."/>
            <person name="Selles B."/>
            <person name="Shapiro H."/>
            <person name="Tanguay P."/>
            <person name="Tuskan G.A."/>
            <person name="Henrissat B."/>
            <person name="Van de Peer Y."/>
            <person name="Rouze P."/>
            <person name="Ellis J.G."/>
            <person name="Dodds P.N."/>
            <person name="Schein J.E."/>
            <person name="Zhong S."/>
            <person name="Hamelin R.C."/>
            <person name="Grigoriev I.V."/>
            <person name="Szabo L.J."/>
            <person name="Martin F."/>
        </authorList>
    </citation>
    <scope>NUCLEOTIDE SEQUENCE [LARGE SCALE GENOMIC DNA]</scope>
    <source>
        <strain evidence="3">98AG31 / pathotype 3-4-7</strain>
    </source>
</reference>
<name>F4RX39_MELLP</name>
<dbReference type="EMBL" id="GL883127">
    <property type="protein sequence ID" value="EGG03052.1"/>
    <property type="molecule type" value="Genomic_DNA"/>
</dbReference>
<dbReference type="OrthoDB" id="2505812at2759"/>
<accession>F4RX39</accession>
<proteinExistence type="predicted"/>
<organism evidence="3">
    <name type="scientific">Melampsora larici-populina (strain 98AG31 / pathotype 3-4-7)</name>
    <name type="common">Poplar leaf rust fungus</name>
    <dbReference type="NCBI Taxonomy" id="747676"/>
    <lineage>
        <taxon>Eukaryota</taxon>
        <taxon>Fungi</taxon>
        <taxon>Dikarya</taxon>
        <taxon>Basidiomycota</taxon>
        <taxon>Pucciniomycotina</taxon>
        <taxon>Pucciniomycetes</taxon>
        <taxon>Pucciniales</taxon>
        <taxon>Melampsoraceae</taxon>
        <taxon>Melampsora</taxon>
    </lineage>
</organism>
<feature type="transmembrane region" description="Helical" evidence="1">
    <location>
        <begin position="12"/>
        <end position="31"/>
    </location>
</feature>
<protein>
    <submittedName>
        <fullName evidence="2">Uncharacterized protein</fullName>
    </submittedName>
</protein>
<dbReference type="KEGG" id="mlr:MELLADRAFT_109632"/>
<evidence type="ECO:0000313" key="2">
    <source>
        <dbReference type="EMBL" id="EGG03052.1"/>
    </source>
</evidence>
<dbReference type="RefSeq" id="XP_007413845.1">
    <property type="nucleotide sequence ID" value="XM_007413783.1"/>
</dbReference>
<sequence length="210" mass="24510">MARINEFRRLWLQPFYVLNAIASTAPTIFLLCRVERTEALAIAVPLSLMPLMVMGRLRVIRQRMKLNEVCEETLGETVCDHLWLSSAFQLVRVASWRWLIEKPKYGGRSKIRTMVPSIFTREVMGRTLDSLEGLSPGEMLAMDENKLRERMKSNEASYSRMINQEKHWIVLPVWDQRTRRGPGWKDMEALMAKVSMRCITTLIKALRYAY</sequence>
<dbReference type="InParanoid" id="F4RX39"/>
<keyword evidence="3" id="KW-1185">Reference proteome</keyword>
<evidence type="ECO:0000256" key="1">
    <source>
        <dbReference type="SAM" id="Phobius"/>
    </source>
</evidence>
<keyword evidence="1" id="KW-0472">Membrane</keyword>
<keyword evidence="1" id="KW-1133">Transmembrane helix</keyword>
<keyword evidence="1" id="KW-0812">Transmembrane</keyword>
<dbReference type="eggNOG" id="ENOG502SY2Q">
    <property type="taxonomic scope" value="Eukaryota"/>
</dbReference>
<evidence type="ECO:0000313" key="3">
    <source>
        <dbReference type="Proteomes" id="UP000001072"/>
    </source>
</evidence>
<dbReference type="HOGENOM" id="CLU_1310385_0_0_1"/>
<dbReference type="AlphaFoldDB" id="F4RX39"/>